<keyword evidence="19" id="KW-1185">Reference proteome</keyword>
<dbReference type="GO" id="GO:0006890">
    <property type="term" value="P:retrograde vesicle-mediated transport, Golgi to endoplasmic reticulum"/>
    <property type="evidence" value="ECO:0007669"/>
    <property type="project" value="TreeGrafter"/>
</dbReference>
<evidence type="ECO:0000256" key="12">
    <source>
        <dbReference type="ARBA" id="ARBA00023136"/>
    </source>
</evidence>
<evidence type="ECO:0000256" key="9">
    <source>
        <dbReference type="ARBA" id="ARBA00022927"/>
    </source>
</evidence>
<dbReference type="PANTHER" id="PTHR15959">
    <property type="entry name" value="SYNTAXIN-18"/>
    <property type="match status" value="1"/>
</dbReference>
<feature type="compositionally biased region" description="Basic and acidic residues" evidence="15">
    <location>
        <begin position="208"/>
        <end position="219"/>
    </location>
</feature>
<keyword evidence="10 16" id="KW-1133">Transmembrane helix</keyword>
<comment type="caution">
    <text evidence="18">The sequence shown here is derived from an EMBL/GenBank/DDBJ whole genome shotgun (WGS) entry which is preliminary data.</text>
</comment>
<dbReference type="PANTHER" id="PTHR15959:SF0">
    <property type="entry name" value="SYNTAXIN-18"/>
    <property type="match status" value="1"/>
</dbReference>
<keyword evidence="8" id="KW-0931">ER-Golgi transport</keyword>
<evidence type="ECO:0000256" key="15">
    <source>
        <dbReference type="SAM" id="MobiDB-lite"/>
    </source>
</evidence>
<comment type="function">
    <text evidence="1">Syntaxin that may be involved in targeting and fusion of Golgi-derived retrograde transport vesicles with the ER.</text>
</comment>
<evidence type="ECO:0000256" key="6">
    <source>
        <dbReference type="ARBA" id="ARBA00022692"/>
    </source>
</evidence>
<dbReference type="GO" id="GO:0015031">
    <property type="term" value="P:protein transport"/>
    <property type="evidence" value="ECO:0007669"/>
    <property type="project" value="UniProtKB-KW"/>
</dbReference>
<keyword evidence="12 16" id="KW-0472">Membrane</keyword>
<feature type="compositionally biased region" description="Basic and acidic residues" evidence="15">
    <location>
        <begin position="227"/>
        <end position="251"/>
    </location>
</feature>
<gene>
    <name evidence="18" type="ORF">ONE63_000360</name>
</gene>
<evidence type="ECO:0000256" key="4">
    <source>
        <dbReference type="ARBA" id="ARBA00019409"/>
    </source>
</evidence>
<dbReference type="Gene3D" id="1.20.5.110">
    <property type="match status" value="1"/>
</dbReference>
<evidence type="ECO:0000256" key="10">
    <source>
        <dbReference type="ARBA" id="ARBA00022989"/>
    </source>
</evidence>
<evidence type="ECO:0000313" key="18">
    <source>
        <dbReference type="EMBL" id="KAJ1531692.1"/>
    </source>
</evidence>
<protein>
    <recommendedName>
        <fullName evidence="4">Syntaxin-18</fullName>
    </recommendedName>
</protein>
<evidence type="ECO:0000256" key="7">
    <source>
        <dbReference type="ARBA" id="ARBA00022824"/>
    </source>
</evidence>
<keyword evidence="7" id="KW-0256">Endoplasmic reticulum</keyword>
<evidence type="ECO:0000256" key="8">
    <source>
        <dbReference type="ARBA" id="ARBA00022892"/>
    </source>
</evidence>
<name>A0AAV7Y1M8_9NEOP</name>
<comment type="subcellular location">
    <subcellularLocation>
        <location evidence="13">Endomembrane system</location>
        <topology evidence="13">Single-pass type IV membrane protein</topology>
    </subcellularLocation>
    <subcellularLocation>
        <location evidence="2">Endoplasmic reticulum membrane</location>
        <topology evidence="2">Single-pass membrane protein</topology>
    </subcellularLocation>
</comment>
<evidence type="ECO:0000256" key="5">
    <source>
        <dbReference type="ARBA" id="ARBA00022448"/>
    </source>
</evidence>
<dbReference type="CDD" id="cd15850">
    <property type="entry name" value="SNARE_syntaxin18"/>
    <property type="match status" value="1"/>
</dbReference>
<evidence type="ECO:0000256" key="16">
    <source>
        <dbReference type="SAM" id="Phobius"/>
    </source>
</evidence>
<organism evidence="18 19">
    <name type="scientific">Megalurothrips usitatus</name>
    <name type="common">bean blossom thrips</name>
    <dbReference type="NCBI Taxonomy" id="439358"/>
    <lineage>
        <taxon>Eukaryota</taxon>
        <taxon>Metazoa</taxon>
        <taxon>Ecdysozoa</taxon>
        <taxon>Arthropoda</taxon>
        <taxon>Hexapoda</taxon>
        <taxon>Insecta</taxon>
        <taxon>Pterygota</taxon>
        <taxon>Neoptera</taxon>
        <taxon>Paraneoptera</taxon>
        <taxon>Thysanoptera</taxon>
        <taxon>Terebrantia</taxon>
        <taxon>Thripoidea</taxon>
        <taxon>Thripidae</taxon>
        <taxon>Megalurothrips</taxon>
    </lineage>
</organism>
<dbReference type="InterPro" id="IPR019529">
    <property type="entry name" value="Syntaxin-18_N"/>
</dbReference>
<accession>A0AAV7Y1M8</accession>
<dbReference type="Pfam" id="PF10496">
    <property type="entry name" value="Syntaxin-18_N"/>
    <property type="match status" value="1"/>
</dbReference>
<keyword evidence="6 16" id="KW-0812">Transmembrane</keyword>
<keyword evidence="5" id="KW-0813">Transport</keyword>
<dbReference type="SUPFAM" id="SSF58038">
    <property type="entry name" value="SNARE fusion complex"/>
    <property type="match status" value="1"/>
</dbReference>
<feature type="coiled-coil region" evidence="14">
    <location>
        <begin position="285"/>
        <end position="361"/>
    </location>
</feature>
<sequence>MPCLLEPVAVVVPRCHTVTSYFTLKRNISSSSVIMDITSLFKACVKTVRVRNKALGISSSDQDKNRILNTNSTRKSLFATKAKDIVTQISRLRDFLLEHRKGYLSLTSYLSDGPQLSDSERDKIDAGAQRIMKTCSALIHDFRRQTNSCDVAYQVMEHQQSVVDLLEVYLKSVCQIYTELHMTRMKRMMDSQKMSRLEGDPNNISVTKDSKDNRIRKISDQSSGSGMKEDSLSDGKSVNEEDSLDSRSERNVDNTAALAAARSAALAELASPFAMEDDQLSAEELQMFESENAQLYNELNSLSDEVRQIERKVVKIAELQEVFTEKVLQQERDVERISSMVVGATENVRDANTQIREAIQRNAGLRVYILFFLLVMSFSLLFLDWYND</sequence>
<evidence type="ECO:0000256" key="1">
    <source>
        <dbReference type="ARBA" id="ARBA00003746"/>
    </source>
</evidence>
<feature type="domain" description="SNARE-complex protein Syntaxin-18 N-terminal" evidence="17">
    <location>
        <begin position="35"/>
        <end position="124"/>
    </location>
</feature>
<comment type="similarity">
    <text evidence="3">Belongs to the syntaxin family.</text>
</comment>
<feature type="transmembrane region" description="Helical" evidence="16">
    <location>
        <begin position="365"/>
        <end position="386"/>
    </location>
</feature>
<proteinExistence type="inferred from homology"/>
<reference evidence="18" key="1">
    <citation type="submission" date="2022-12" db="EMBL/GenBank/DDBJ databases">
        <title>Chromosome-level genome assembly of the bean flower thrips Megalurothrips usitatus.</title>
        <authorList>
            <person name="Ma L."/>
            <person name="Liu Q."/>
            <person name="Li H."/>
            <person name="Cai W."/>
        </authorList>
    </citation>
    <scope>NUCLEOTIDE SEQUENCE</scope>
    <source>
        <strain evidence="18">Cailab_2022a</strain>
    </source>
</reference>
<keyword evidence="11 14" id="KW-0175">Coiled coil</keyword>
<dbReference type="AlphaFoldDB" id="A0AAV7Y1M8"/>
<dbReference type="FunFam" id="1.20.5.110:FF:000015">
    <property type="entry name" value="Syntaxin-18, putative"/>
    <property type="match status" value="1"/>
</dbReference>
<evidence type="ECO:0000256" key="14">
    <source>
        <dbReference type="SAM" id="Coils"/>
    </source>
</evidence>
<evidence type="ECO:0000256" key="11">
    <source>
        <dbReference type="ARBA" id="ARBA00023054"/>
    </source>
</evidence>
<evidence type="ECO:0000313" key="19">
    <source>
        <dbReference type="Proteomes" id="UP001075354"/>
    </source>
</evidence>
<feature type="region of interest" description="Disordered" evidence="15">
    <location>
        <begin position="191"/>
        <end position="251"/>
    </location>
</feature>
<dbReference type="Proteomes" id="UP001075354">
    <property type="component" value="Chromosome 1"/>
</dbReference>
<evidence type="ECO:0000256" key="13">
    <source>
        <dbReference type="ARBA" id="ARBA00046280"/>
    </source>
</evidence>
<dbReference type="GO" id="GO:0005789">
    <property type="term" value="C:endoplasmic reticulum membrane"/>
    <property type="evidence" value="ECO:0007669"/>
    <property type="project" value="UniProtKB-SubCell"/>
</dbReference>
<evidence type="ECO:0000256" key="2">
    <source>
        <dbReference type="ARBA" id="ARBA00004389"/>
    </source>
</evidence>
<dbReference type="GO" id="GO:0031201">
    <property type="term" value="C:SNARE complex"/>
    <property type="evidence" value="ECO:0007669"/>
    <property type="project" value="TreeGrafter"/>
</dbReference>
<keyword evidence="9" id="KW-0653">Protein transport</keyword>
<evidence type="ECO:0000259" key="17">
    <source>
        <dbReference type="Pfam" id="PF10496"/>
    </source>
</evidence>
<dbReference type="EMBL" id="JAPTSV010000001">
    <property type="protein sequence ID" value="KAJ1531692.1"/>
    <property type="molecule type" value="Genomic_DNA"/>
</dbReference>
<evidence type="ECO:0000256" key="3">
    <source>
        <dbReference type="ARBA" id="ARBA00009063"/>
    </source>
</evidence>